<dbReference type="PANTHER" id="PTHR33223">
    <property type="entry name" value="CCHC-TYPE DOMAIN-CONTAINING PROTEIN"/>
    <property type="match status" value="1"/>
</dbReference>
<proteinExistence type="predicted"/>
<protein>
    <recommendedName>
        <fullName evidence="1">Retrotransposon gag domain-containing protein</fullName>
    </recommendedName>
</protein>
<dbReference type="InterPro" id="IPR005162">
    <property type="entry name" value="Retrotrans_gag_dom"/>
</dbReference>
<name>A0A371H0K6_MUCPR</name>
<dbReference type="Proteomes" id="UP000257109">
    <property type="component" value="Unassembled WGS sequence"/>
</dbReference>
<keyword evidence="3" id="KW-1185">Reference proteome</keyword>
<accession>A0A371H0K6</accession>
<feature type="domain" description="Retrotransposon gag" evidence="1">
    <location>
        <begin position="13"/>
        <end position="97"/>
    </location>
</feature>
<dbReference type="OrthoDB" id="1432129at2759"/>
<evidence type="ECO:0000313" key="2">
    <source>
        <dbReference type="EMBL" id="RDX96320.1"/>
    </source>
</evidence>
<dbReference type="Pfam" id="PF03732">
    <property type="entry name" value="Retrotrans_gag"/>
    <property type="match status" value="1"/>
</dbReference>
<gene>
    <name evidence="2" type="ORF">CR513_21037</name>
</gene>
<dbReference type="PANTHER" id="PTHR33223:SF10">
    <property type="entry name" value="AMINOTRANSFERASE-LIKE PLANT MOBILE DOMAIN-CONTAINING PROTEIN"/>
    <property type="match status" value="1"/>
</dbReference>
<evidence type="ECO:0000259" key="1">
    <source>
        <dbReference type="Pfam" id="PF03732"/>
    </source>
</evidence>
<evidence type="ECO:0000313" key="3">
    <source>
        <dbReference type="Proteomes" id="UP000257109"/>
    </source>
</evidence>
<organism evidence="2 3">
    <name type="scientific">Mucuna pruriens</name>
    <name type="common">Velvet bean</name>
    <name type="synonym">Dolichos pruriens</name>
    <dbReference type="NCBI Taxonomy" id="157652"/>
    <lineage>
        <taxon>Eukaryota</taxon>
        <taxon>Viridiplantae</taxon>
        <taxon>Streptophyta</taxon>
        <taxon>Embryophyta</taxon>
        <taxon>Tracheophyta</taxon>
        <taxon>Spermatophyta</taxon>
        <taxon>Magnoliopsida</taxon>
        <taxon>eudicotyledons</taxon>
        <taxon>Gunneridae</taxon>
        <taxon>Pentapetalae</taxon>
        <taxon>rosids</taxon>
        <taxon>fabids</taxon>
        <taxon>Fabales</taxon>
        <taxon>Fabaceae</taxon>
        <taxon>Papilionoideae</taxon>
        <taxon>50 kb inversion clade</taxon>
        <taxon>NPAAA clade</taxon>
        <taxon>indigoferoid/millettioid clade</taxon>
        <taxon>Phaseoleae</taxon>
        <taxon>Mucuna</taxon>
    </lineage>
</organism>
<dbReference type="EMBL" id="QJKJ01003912">
    <property type="protein sequence ID" value="RDX96320.1"/>
    <property type="molecule type" value="Genomic_DNA"/>
</dbReference>
<feature type="non-terminal residue" evidence="2">
    <location>
        <position position="1"/>
    </location>
</feature>
<dbReference type="AlphaFoldDB" id="A0A371H0K6"/>
<sequence length="208" mass="23603">MYVSGGNDKLSCKLFPGTLRGVAMHWMATLPARSIQMFDDLAGSFVSQFAANKVKKIEVADLFDVKQSQDETLKSYLACFNNAIVRGLRAGPFSDALTLRLFASMEEIRVRAEKHIEVEGDQAERLEVERVDTIRPVQQGGKHKRQARATDAKQHFTSLTEKRAQILREICHTSLLDFPQEVKGRVMGRSREDWCEFHRAFEHSTEGC</sequence>
<reference evidence="2" key="1">
    <citation type="submission" date="2018-05" db="EMBL/GenBank/DDBJ databases">
        <title>Draft genome of Mucuna pruriens seed.</title>
        <authorList>
            <person name="Nnadi N.E."/>
            <person name="Vos R."/>
            <person name="Hasami M.H."/>
            <person name="Devisetty U.K."/>
            <person name="Aguiy J.C."/>
        </authorList>
    </citation>
    <scope>NUCLEOTIDE SEQUENCE [LARGE SCALE GENOMIC DNA]</scope>
    <source>
        <strain evidence="2">JCA_2017</strain>
    </source>
</reference>
<comment type="caution">
    <text evidence="2">The sequence shown here is derived from an EMBL/GenBank/DDBJ whole genome shotgun (WGS) entry which is preliminary data.</text>
</comment>